<dbReference type="PROSITE" id="PS50198">
    <property type="entry name" value="PPIC_PPIASE_2"/>
    <property type="match status" value="1"/>
</dbReference>
<dbReference type="Gene3D" id="3.10.50.40">
    <property type="match status" value="1"/>
</dbReference>
<feature type="chain" id="PRO_5027084074" description="Parvulin-like PPIase" evidence="6">
    <location>
        <begin position="41"/>
        <end position="419"/>
    </location>
</feature>
<dbReference type="EMBL" id="WUMU01000001">
    <property type="protein sequence ID" value="MXN16455.1"/>
    <property type="molecule type" value="Genomic_DNA"/>
</dbReference>
<evidence type="ECO:0000256" key="4">
    <source>
        <dbReference type="ARBA" id="ARBA00031484"/>
    </source>
</evidence>
<evidence type="ECO:0000313" key="8">
    <source>
        <dbReference type="EMBL" id="MXN16455.1"/>
    </source>
</evidence>
<gene>
    <name evidence="8" type="ORF">GR170_01305</name>
</gene>
<dbReference type="PANTHER" id="PTHR47637">
    <property type="entry name" value="CHAPERONE SURA"/>
    <property type="match status" value="1"/>
</dbReference>
<evidence type="ECO:0000256" key="1">
    <source>
        <dbReference type="ARBA" id="ARBA00018370"/>
    </source>
</evidence>
<feature type="domain" description="PpiC" evidence="7">
    <location>
        <begin position="178"/>
        <end position="273"/>
    </location>
</feature>
<organism evidence="8 9">
    <name type="scientific">Pseudooceanicola albus</name>
    <dbReference type="NCBI Taxonomy" id="2692189"/>
    <lineage>
        <taxon>Bacteria</taxon>
        <taxon>Pseudomonadati</taxon>
        <taxon>Pseudomonadota</taxon>
        <taxon>Alphaproteobacteria</taxon>
        <taxon>Rhodobacterales</taxon>
        <taxon>Paracoccaceae</taxon>
        <taxon>Pseudooceanicola</taxon>
    </lineage>
</organism>
<dbReference type="InterPro" id="IPR000297">
    <property type="entry name" value="PPIase_PpiC"/>
</dbReference>
<comment type="caution">
    <text evidence="8">The sequence shown here is derived from an EMBL/GenBank/DDBJ whole genome shotgun (WGS) entry which is preliminary data.</text>
</comment>
<keyword evidence="2 6" id="KW-0732">Signal</keyword>
<dbReference type="Gene3D" id="1.10.4030.10">
    <property type="entry name" value="Porin chaperone SurA, peptide-binding domain"/>
    <property type="match status" value="1"/>
</dbReference>
<dbReference type="GO" id="GO:0003755">
    <property type="term" value="F:peptidyl-prolyl cis-trans isomerase activity"/>
    <property type="evidence" value="ECO:0007669"/>
    <property type="project" value="UniProtKB-KW"/>
</dbReference>
<dbReference type="InterPro" id="IPR050280">
    <property type="entry name" value="OMP_Chaperone_SurA"/>
</dbReference>
<dbReference type="InterPro" id="IPR027304">
    <property type="entry name" value="Trigger_fact/SurA_dom_sf"/>
</dbReference>
<dbReference type="PANTHER" id="PTHR47637:SF1">
    <property type="entry name" value="CHAPERONE SURA"/>
    <property type="match status" value="1"/>
</dbReference>
<evidence type="ECO:0000256" key="6">
    <source>
        <dbReference type="SAM" id="SignalP"/>
    </source>
</evidence>
<evidence type="ECO:0000313" key="9">
    <source>
        <dbReference type="Proteomes" id="UP000477911"/>
    </source>
</evidence>
<evidence type="ECO:0000259" key="7">
    <source>
        <dbReference type="PROSITE" id="PS50198"/>
    </source>
</evidence>
<dbReference type="Pfam" id="PF00639">
    <property type="entry name" value="Rotamase"/>
    <property type="match status" value="1"/>
</dbReference>
<keyword evidence="9" id="KW-1185">Reference proteome</keyword>
<protein>
    <recommendedName>
        <fullName evidence="1">Parvulin-like PPIase</fullName>
    </recommendedName>
    <alternativeName>
        <fullName evidence="3">Peptidyl-prolyl cis-trans isomerase plp</fullName>
    </alternativeName>
    <alternativeName>
        <fullName evidence="4">Rotamase plp</fullName>
    </alternativeName>
</protein>
<dbReference type="AlphaFoldDB" id="A0A6L7FXH3"/>
<accession>A0A6L7FXH3</accession>
<reference evidence="8 9" key="1">
    <citation type="submission" date="2019-12" db="EMBL/GenBank/DDBJ databases">
        <authorList>
            <person name="Li M."/>
        </authorList>
    </citation>
    <scope>NUCLEOTIDE SEQUENCE [LARGE SCALE GENOMIC DNA]</scope>
    <source>
        <strain evidence="8 9">GBMRC 2024</strain>
    </source>
</reference>
<name>A0A6L7FXH3_9RHOB</name>
<dbReference type="SUPFAM" id="SSF54534">
    <property type="entry name" value="FKBP-like"/>
    <property type="match status" value="1"/>
</dbReference>
<evidence type="ECO:0000256" key="2">
    <source>
        <dbReference type="ARBA" id="ARBA00022729"/>
    </source>
</evidence>
<feature type="signal peptide" evidence="6">
    <location>
        <begin position="1"/>
        <end position="40"/>
    </location>
</feature>
<keyword evidence="5" id="KW-0697">Rotamase</keyword>
<dbReference type="Proteomes" id="UP000477911">
    <property type="component" value="Unassembled WGS sequence"/>
</dbReference>
<dbReference type="InterPro" id="IPR046357">
    <property type="entry name" value="PPIase_dom_sf"/>
</dbReference>
<dbReference type="SUPFAM" id="SSF109998">
    <property type="entry name" value="Triger factor/SurA peptide-binding domain-like"/>
    <property type="match status" value="1"/>
</dbReference>
<proteinExistence type="predicted"/>
<sequence>MSTPATTRFQGKSRAGARALPLALAMMLALAPLAPQGASAQTFGPAIRVNDKVITQYEIDQRTRLLTVLGAPGDVRKMARDALIDEKLELGAADSFGFALKDDQIQAAMEQYVSRTQLSLNDFLARLSQAGIDKESFRDFVRAGATWQELVRARFQSKVDVTEQEVDAALAAQANQGSVSVAISEIFIPTGSDPQGAARLAEQISQIHSIPAFADAARKVSAGQSAAEGGKVDWMPISNLPPVLQTQIMALKPGEVTPPLQVQGALALFQLRALRENAAPKKTYSAIDFARYYIPGGHSPEAMARAAQIAQSIDTCDDLYGINKGQPEKLLDRVSLAPDKIPTDEAVALAKLDDNEISTAVTRDNGQTLELLMLCGRTPAGVPADIDRTKVMNQLKDRQLSSYADGYLAELRADARIVQ</sequence>
<keyword evidence="5 8" id="KW-0413">Isomerase</keyword>
<evidence type="ECO:0000256" key="5">
    <source>
        <dbReference type="PROSITE-ProRule" id="PRU00278"/>
    </source>
</evidence>
<evidence type="ECO:0000256" key="3">
    <source>
        <dbReference type="ARBA" id="ARBA00030642"/>
    </source>
</evidence>
<dbReference type="RefSeq" id="WP_160890993.1">
    <property type="nucleotide sequence ID" value="NZ_WUMU01000001.1"/>
</dbReference>